<evidence type="ECO:0000256" key="1">
    <source>
        <dbReference type="SAM" id="MobiDB-lite"/>
    </source>
</evidence>
<organism evidence="2 3">
    <name type="scientific">Marasmius crinis-equi</name>
    <dbReference type="NCBI Taxonomy" id="585013"/>
    <lineage>
        <taxon>Eukaryota</taxon>
        <taxon>Fungi</taxon>
        <taxon>Dikarya</taxon>
        <taxon>Basidiomycota</taxon>
        <taxon>Agaricomycotina</taxon>
        <taxon>Agaricomycetes</taxon>
        <taxon>Agaricomycetidae</taxon>
        <taxon>Agaricales</taxon>
        <taxon>Marasmiineae</taxon>
        <taxon>Marasmiaceae</taxon>
        <taxon>Marasmius</taxon>
    </lineage>
</organism>
<dbReference type="EMBL" id="JBAHYK010000463">
    <property type="protein sequence ID" value="KAL0573792.1"/>
    <property type="molecule type" value="Genomic_DNA"/>
</dbReference>
<name>A0ABR3FF10_9AGAR</name>
<sequence>MKVEVAKKMRPRDRIMFKATSKKSREQVESANRELYQINHYLSNFFHDNDDVTRFRSVQTITQAIIGGSSAYEFFESKSKPGILKIYVVGWRSGALLYFIPTTGYSLSDYSPPHKLESISRVDVFTCPGRPDIHVHLTSFGILLPILEQPFSCYMALLSSTQAIHLFPNSCLQHREAVENQNGGEDEPYPALAKRIRDDGYIIYRQVTDRERYRGLKRSNWTFKDAHFSEFRLRRRVGDNRTLVMELGNEGLTHLSARISRMKSLLAKNSWAFDQEHGPLPPLSSHQSYQPPFLEWQYVVRHFCQSLDILVQHGMTYYDGCQVCIEYNDRDEQQLSLEVPNATCTEGHDSANEGGFGENINYMSSESLDGEEGSEEEGSEGSEEEGSEGSEEEVSSGDE</sequence>
<accession>A0ABR3FF10</accession>
<protein>
    <submittedName>
        <fullName evidence="2">Uncharacterized protein</fullName>
    </submittedName>
</protein>
<feature type="compositionally biased region" description="Acidic residues" evidence="1">
    <location>
        <begin position="368"/>
        <end position="399"/>
    </location>
</feature>
<comment type="caution">
    <text evidence="2">The sequence shown here is derived from an EMBL/GenBank/DDBJ whole genome shotgun (WGS) entry which is preliminary data.</text>
</comment>
<feature type="region of interest" description="Disordered" evidence="1">
    <location>
        <begin position="344"/>
        <end position="399"/>
    </location>
</feature>
<evidence type="ECO:0000313" key="3">
    <source>
        <dbReference type="Proteomes" id="UP001465976"/>
    </source>
</evidence>
<keyword evidence="3" id="KW-1185">Reference proteome</keyword>
<gene>
    <name evidence="2" type="ORF">V5O48_008158</name>
</gene>
<dbReference type="Proteomes" id="UP001465976">
    <property type="component" value="Unassembled WGS sequence"/>
</dbReference>
<proteinExistence type="predicted"/>
<reference evidence="2 3" key="1">
    <citation type="submission" date="2024-02" db="EMBL/GenBank/DDBJ databases">
        <title>A draft genome for the cacao thread blight pathogen Marasmius crinis-equi.</title>
        <authorList>
            <person name="Cohen S.P."/>
            <person name="Baruah I.K."/>
            <person name="Amoako-Attah I."/>
            <person name="Bukari Y."/>
            <person name="Meinhardt L.W."/>
            <person name="Bailey B.A."/>
        </authorList>
    </citation>
    <scope>NUCLEOTIDE SEQUENCE [LARGE SCALE GENOMIC DNA]</scope>
    <source>
        <strain evidence="2 3">GH-76</strain>
    </source>
</reference>
<evidence type="ECO:0000313" key="2">
    <source>
        <dbReference type="EMBL" id="KAL0573792.1"/>
    </source>
</evidence>